<evidence type="ECO:0000313" key="1">
    <source>
        <dbReference type="EMBL" id="RDU64461.1"/>
    </source>
</evidence>
<evidence type="ECO:0000313" key="2">
    <source>
        <dbReference type="Proteomes" id="UP000256650"/>
    </source>
</evidence>
<dbReference type="AlphaFoldDB" id="A0A3D8IIS3"/>
<dbReference type="GeneID" id="82534921"/>
<dbReference type="Gene3D" id="3.90.550.10">
    <property type="entry name" value="Spore Coat Polysaccharide Biosynthesis Protein SpsA, Chain A"/>
    <property type="match status" value="1"/>
</dbReference>
<protein>
    <recommendedName>
        <fullName evidence="3">Glycosyl transferase</fullName>
    </recommendedName>
</protein>
<keyword evidence="2" id="KW-1185">Reference proteome</keyword>
<name>A0A3D8IIS3_9HELI</name>
<organism evidence="1 2">
    <name type="scientific">Helicobacter ganmani</name>
    <dbReference type="NCBI Taxonomy" id="60246"/>
    <lineage>
        <taxon>Bacteria</taxon>
        <taxon>Pseudomonadati</taxon>
        <taxon>Campylobacterota</taxon>
        <taxon>Epsilonproteobacteria</taxon>
        <taxon>Campylobacterales</taxon>
        <taxon>Helicobacteraceae</taxon>
        <taxon>Helicobacter</taxon>
    </lineage>
</organism>
<proteinExistence type="predicted"/>
<gene>
    <name evidence="1" type="ORF">CQA43_01270</name>
</gene>
<dbReference type="RefSeq" id="WP_115550795.1">
    <property type="nucleotide sequence ID" value="NZ_NXLS01000001.1"/>
</dbReference>
<dbReference type="SUPFAM" id="SSF53448">
    <property type="entry name" value="Nucleotide-diphospho-sugar transferases"/>
    <property type="match status" value="1"/>
</dbReference>
<dbReference type="OrthoDB" id="5396343at2"/>
<evidence type="ECO:0008006" key="3">
    <source>
        <dbReference type="Google" id="ProtNLM"/>
    </source>
</evidence>
<dbReference type="Pfam" id="PF01501">
    <property type="entry name" value="Glyco_transf_8"/>
    <property type="match status" value="1"/>
</dbReference>
<accession>A0A3D8IIS3</accession>
<dbReference type="Proteomes" id="UP000256650">
    <property type="component" value="Unassembled WGS sequence"/>
</dbReference>
<sequence length="564" mass="65632">MNLQNKKVAIVLAGDEKLDFAIANVIIGLKRYNESLIDRVFVYTDMPQEKRDKISLIWRDKIAFVAFGYEDFERGFSCATNEEIPECIAQDKRFGHHIYAKFYCFDLLRDYDYVIWLDSDVLVQNSIEDILAVDTDFKWGNGQRKQIEAYLSNFAEINEQEIAKPNGGVISFSKNILRKTSIPLRLECYKIVSRCYSLGVLSEVAMSDEIPFGIIAYEYHLSFAPLRVANIAPYSPHCSKDVAIIHAVSGSKFWSSAFSSLLFGEWYVNHKEWERISQQTKEFEYKKSNLPIENLGNLYGFLLSLHYLTPLILRLEKRIFGDSAYLYISPKLNGVVEIYSHLLIKEIFYCFVYKHHYGEWDISCELQLVVQRCKEEIKFDEFLLILQKIAQKTGLKQRIIKDKNNQIQQCVFMKNVNLKNVEECIQEFLFLKSVSFMPIYQHLFKENRESSRYETFFTATSRVQSHLSYQLGQILLKDSKSFFGISKLPFKILWTILKHKNKQKQYQEKITNNPCLKLPPLESYPDYKQALKIKNYFSYQLGEAFLTSISAGGGGISHLYPQSA</sequence>
<reference evidence="1 2" key="1">
    <citation type="submission" date="2018-04" db="EMBL/GenBank/DDBJ databases">
        <title>Novel Campyloabacter and Helicobacter Species and Strains.</title>
        <authorList>
            <person name="Mannion A.J."/>
            <person name="Shen Z."/>
            <person name="Fox J.G."/>
        </authorList>
    </citation>
    <scope>NUCLEOTIDE SEQUENCE [LARGE SCALE GENOMIC DNA]</scope>
    <source>
        <strain evidence="1 2">MIT 99-5101</strain>
    </source>
</reference>
<dbReference type="InterPro" id="IPR029044">
    <property type="entry name" value="Nucleotide-diphossugar_trans"/>
</dbReference>
<dbReference type="GO" id="GO:0016757">
    <property type="term" value="F:glycosyltransferase activity"/>
    <property type="evidence" value="ECO:0007669"/>
    <property type="project" value="InterPro"/>
</dbReference>
<dbReference type="EMBL" id="NXLS01000001">
    <property type="protein sequence ID" value="RDU64461.1"/>
    <property type="molecule type" value="Genomic_DNA"/>
</dbReference>
<comment type="caution">
    <text evidence="1">The sequence shown here is derived from an EMBL/GenBank/DDBJ whole genome shotgun (WGS) entry which is preliminary data.</text>
</comment>
<dbReference type="InterPro" id="IPR002495">
    <property type="entry name" value="Glyco_trans_8"/>
</dbReference>